<evidence type="ECO:0000313" key="3">
    <source>
        <dbReference type="Proteomes" id="UP001215151"/>
    </source>
</evidence>
<keyword evidence="1" id="KW-0472">Membrane</keyword>
<keyword evidence="1" id="KW-1133">Transmembrane helix</keyword>
<organism evidence="2 3">
    <name type="scientific">Trametes cubensis</name>
    <dbReference type="NCBI Taxonomy" id="1111947"/>
    <lineage>
        <taxon>Eukaryota</taxon>
        <taxon>Fungi</taxon>
        <taxon>Dikarya</taxon>
        <taxon>Basidiomycota</taxon>
        <taxon>Agaricomycotina</taxon>
        <taxon>Agaricomycetes</taxon>
        <taxon>Polyporales</taxon>
        <taxon>Polyporaceae</taxon>
        <taxon>Trametes</taxon>
    </lineage>
</organism>
<dbReference type="Proteomes" id="UP001215151">
    <property type="component" value="Unassembled WGS sequence"/>
</dbReference>
<name>A0AAD7TT79_9APHY</name>
<comment type="caution">
    <text evidence="2">The sequence shown here is derived from an EMBL/GenBank/DDBJ whole genome shotgun (WGS) entry which is preliminary data.</text>
</comment>
<feature type="transmembrane region" description="Helical" evidence="1">
    <location>
        <begin position="89"/>
        <end position="113"/>
    </location>
</feature>
<feature type="transmembrane region" description="Helical" evidence="1">
    <location>
        <begin position="20"/>
        <end position="43"/>
    </location>
</feature>
<keyword evidence="3" id="KW-1185">Reference proteome</keyword>
<dbReference type="AlphaFoldDB" id="A0AAD7TT79"/>
<evidence type="ECO:0000313" key="2">
    <source>
        <dbReference type="EMBL" id="KAJ8474507.1"/>
    </source>
</evidence>
<proteinExistence type="predicted"/>
<protein>
    <recommendedName>
        <fullName evidence="4">CN hydrolase domain-containing protein</fullName>
    </recommendedName>
</protein>
<reference evidence="2" key="1">
    <citation type="submission" date="2022-11" db="EMBL/GenBank/DDBJ databases">
        <title>Genome Sequence of Cubamyces cubensis.</title>
        <authorList>
            <person name="Buettner E."/>
        </authorList>
    </citation>
    <scope>NUCLEOTIDE SEQUENCE</scope>
    <source>
        <strain evidence="2">MPL-01</strain>
    </source>
</reference>
<dbReference type="EMBL" id="JAPEVG010000186">
    <property type="protein sequence ID" value="KAJ8474507.1"/>
    <property type="molecule type" value="Genomic_DNA"/>
</dbReference>
<evidence type="ECO:0008006" key="4">
    <source>
        <dbReference type="Google" id="ProtNLM"/>
    </source>
</evidence>
<evidence type="ECO:0000256" key="1">
    <source>
        <dbReference type="SAM" id="Phobius"/>
    </source>
</evidence>
<gene>
    <name evidence="2" type="ORF">ONZ51_g7159</name>
</gene>
<feature type="transmembrane region" description="Helical" evidence="1">
    <location>
        <begin position="55"/>
        <end position="77"/>
    </location>
</feature>
<keyword evidence="1" id="KW-0812">Transmembrane</keyword>
<accession>A0AAD7TT79</accession>
<sequence length="492" mass="53882">MSLASLPIRYPSRVYLSIAPVLALGALAPTPSFTPLVLLVAILRLHFDTIIPRRAWASAVFQIILVSLATGLVNAAPSLHALSTPTTSLFVLAFLSLLATTVAAGTITAGNLIERAVNTPWTHATIFPATWATAWALVERGSPVGQLATWSPVINLGGYSWLRQVGGQVAINWIVAAWAVIISDVVGQWMMGSAEETKSVSTEDLLSDDLPVQRTISPAPSAISTRTRRTLLMTAFLFGLAAPSYVFTELPPPVNAPDVTPFGVACAMPYRQKNGQPRGPPSLDDYVSESHTLQSQAKIILWPESAVHFTQEGEREGALEKIRPYINNGTYYGIGFEEVVHADSPDGVWKRGMRRNGLVLLGWEGVVYEYYKRNLVPSKLVPATCRMFFLTLSFAPLSRRIILDDTLKREAIHLHHGTPCAIGVDQALVEPSRQSYAPDRHNCLHLLGLHHRFFLCRPPLASRAHPRPRTHLALQHRARDVGTGKSACRGDR</sequence>